<proteinExistence type="predicted"/>
<feature type="region of interest" description="Disordered" evidence="6">
    <location>
        <begin position="158"/>
        <end position="179"/>
    </location>
</feature>
<dbReference type="SMART" id="SM00249">
    <property type="entry name" value="PHD"/>
    <property type="match status" value="1"/>
</dbReference>
<dbReference type="InterPro" id="IPR011011">
    <property type="entry name" value="Znf_FYVE_PHD"/>
</dbReference>
<feature type="region of interest" description="Disordered" evidence="6">
    <location>
        <begin position="929"/>
        <end position="1057"/>
    </location>
</feature>
<evidence type="ECO:0000256" key="2">
    <source>
        <dbReference type="ARBA" id="ARBA00022723"/>
    </source>
</evidence>
<evidence type="ECO:0000259" key="7">
    <source>
        <dbReference type="SMART" id="SM00249"/>
    </source>
</evidence>
<dbReference type="Pfam" id="PF24659">
    <property type="entry name" value="DUF7648"/>
    <property type="match status" value="1"/>
</dbReference>
<dbReference type="InterPro" id="IPR019786">
    <property type="entry name" value="Zinc_finger_PHD-type_CS"/>
</dbReference>
<feature type="compositionally biased region" description="Basic and acidic residues" evidence="6">
    <location>
        <begin position="1177"/>
        <end position="1199"/>
    </location>
</feature>
<keyword evidence="5" id="KW-0539">Nucleus</keyword>
<comment type="subcellular location">
    <subcellularLocation>
        <location evidence="1">Nucleus</location>
    </subcellularLocation>
</comment>
<gene>
    <name evidence="9" type="primary">LOC113722414</name>
</gene>
<dbReference type="RefSeq" id="XP_071919331.1">
    <property type="nucleotide sequence ID" value="XM_072063230.1"/>
</dbReference>
<feature type="compositionally biased region" description="Polar residues" evidence="6">
    <location>
        <begin position="793"/>
        <end position="812"/>
    </location>
</feature>
<feature type="compositionally biased region" description="Basic and acidic residues" evidence="6">
    <location>
        <begin position="1018"/>
        <end position="1027"/>
    </location>
</feature>
<evidence type="ECO:0000256" key="4">
    <source>
        <dbReference type="ARBA" id="ARBA00022833"/>
    </source>
</evidence>
<dbReference type="PROSITE" id="PS01359">
    <property type="entry name" value="ZF_PHD_1"/>
    <property type="match status" value="1"/>
</dbReference>
<evidence type="ECO:0000313" key="9">
    <source>
        <dbReference type="RefSeq" id="XP_071919331.1"/>
    </source>
</evidence>
<reference evidence="9" key="1">
    <citation type="submission" date="2025-08" db="UniProtKB">
        <authorList>
            <consortium name="RefSeq"/>
        </authorList>
    </citation>
    <scope>IDENTIFICATION</scope>
    <source>
        <tissue evidence="9">Leaves</tissue>
    </source>
</reference>
<sequence length="1273" mass="138540">MDGWMVKFSGVLRSTSNLLLKQEFGAAASQFPGILESITAKVAMKSRSHRLPVDPRHEWVEEEESWTVDCVCGVNFDDGEEMVKCDECGVWVHTRCSRYVKTEKSFVCDKCKKSKNNHPHHHASSTANDYYNNSFRNDSEETEVAQLLVELPTKTLRMDNHCPPPLPSSYKPSPFPPPRRPSRLWTDIPMQDRVHVQGIPGGDPTLFSGLSSVFGPHLWKCTGYVPKKFNFRYREFPSWDEEEEEEDVEKDVNANIDDGGEPRIIADNGMADLFFLSREHLLPVPKVESVGLDGQAEDGEADKLVMSPKQITKLEGHINLDVSTPEKEPKKDRSLLQAPVIHFSKRKKDDVTNPKDKSGKKKARIMEKDGDFKKKCLHTPGTASTNASDAKQSQISEERGPKNIQADPQSGNSGNSCHSPPGLQLSHEFGIVDYVVDARKSNLGSSGSGSAKLSFDAPRHSSSSIPMPKDANGGQQLTVKLEGSSKTMGSAASLSGNNDSGGVPVKQEVSIHTAVSPNEFGGELTTKVVMDLQMSSPHPADLATAQPKTEVNENAPDSSLNTVSSCSEVHAKVKSELADTHRNIQPPPLYDAKLGASGTLVKSKVVSADCSSENVVVSDVTITDSEVSKRKMEDVVKRSDDVDIRKDRVDRVDGESLLNSCPSNHDYAGLDSSFESKKILEGFSSNSGVELSKPGLTVVSPRVNASEGKTIASVGNLSPASSTFAMPKSFASENCISASNQNHNTDSKQKGIPESNLAGNQGNGGATIEVVKDKGGHERTRKLVKELPKSALGSVSKSSQLKKFSHPSVSKRTSPDIKDSMLHSSAQPSPLHHIASNAGLELTNVVHIENASDTEKKSSMLQTETASSMQKKVPGSVSSQKVEKISPSMAQSLSKVNTTLTHAATSSNSPATLSDEELALLLHQELNSSPRVPRVPRMRHAGSLPQLTSPTATSTLMKRTSSTGGKDHVLTSRRKTKDLAKDGSHGSREMDDEAKKMERVSSSLDHGRQDSAFASDPVGKKEAERESANGVYSTKKSNAPSGATAAGDLSSPAEGNEHNLLSTRHSSRTPIDDEKGVVGHHTHRTLPGLLAEIMSKGQRMTYEELCNAVLPHWPNLRKHNGERYAYSSHSQAVLDCLRNRNEWARLVDRGPKTSGGRRKRKLGADHADVDSEDNDDSREQTAKDTRSKTVESHHEEFPKGKRKARKRRRLALQGRGIKDVRRRRRTDELSDDEVGSLSESSEETMCSEDEMQGCRMSASGNEVPTGSDGTGNT</sequence>
<feature type="compositionally biased region" description="Polar residues" evidence="6">
    <location>
        <begin position="124"/>
        <end position="134"/>
    </location>
</feature>
<dbReference type="SUPFAM" id="SSF57903">
    <property type="entry name" value="FYVE/PHD zinc finger"/>
    <property type="match status" value="1"/>
</dbReference>
<feature type="compositionally biased region" description="Basic and acidic residues" evidence="6">
    <location>
        <begin position="364"/>
        <end position="374"/>
    </location>
</feature>
<feature type="region of interest" description="Disordered" evidence="6">
    <location>
        <begin position="791"/>
        <end position="817"/>
    </location>
</feature>
<evidence type="ECO:0000256" key="6">
    <source>
        <dbReference type="SAM" id="MobiDB-lite"/>
    </source>
</evidence>
<accession>A0ABM4VIH7</accession>
<feature type="domain" description="Zinc finger PHD-type" evidence="7">
    <location>
        <begin position="69"/>
        <end position="112"/>
    </location>
</feature>
<feature type="region of interest" description="Disordered" evidence="6">
    <location>
        <begin position="538"/>
        <end position="563"/>
    </location>
</feature>
<dbReference type="Gene3D" id="3.30.40.10">
    <property type="entry name" value="Zinc/RING finger domain, C3HC4 (zinc finger)"/>
    <property type="match status" value="1"/>
</dbReference>
<dbReference type="InterPro" id="IPR001965">
    <property type="entry name" value="Znf_PHD"/>
</dbReference>
<feature type="compositionally biased region" description="Basic residues" evidence="6">
    <location>
        <begin position="1200"/>
        <end position="1210"/>
    </location>
</feature>
<feature type="compositionally biased region" description="Polar residues" evidence="6">
    <location>
        <begin position="406"/>
        <end position="418"/>
    </location>
</feature>
<keyword evidence="4" id="KW-0862">Zinc</keyword>
<dbReference type="PANTHER" id="PTHR14571:SF9">
    <property type="entry name" value="HISTONE-LYSINE N-METHYLTRANSFERASE SET-26-RELATED"/>
    <property type="match status" value="1"/>
</dbReference>
<protein>
    <submittedName>
        <fullName evidence="9">Uncharacterized protein isoform X1</fullName>
    </submittedName>
</protein>
<dbReference type="Proteomes" id="UP001652660">
    <property type="component" value="Chromosome 8c"/>
</dbReference>
<feature type="region of interest" description="Disordered" evidence="6">
    <location>
        <begin position="242"/>
        <end position="261"/>
    </location>
</feature>
<feature type="compositionally biased region" description="Polar residues" evidence="6">
    <location>
        <begin position="859"/>
        <end position="880"/>
    </location>
</feature>
<feature type="compositionally biased region" description="Basic residues" evidence="6">
    <location>
        <begin position="114"/>
        <end position="123"/>
    </location>
</feature>
<feature type="region of interest" description="Disordered" evidence="6">
    <location>
        <begin position="742"/>
        <end position="766"/>
    </location>
</feature>
<name>A0ABM4VIH7_COFAR</name>
<keyword evidence="3" id="KW-0863">Zinc-finger</keyword>
<dbReference type="InterPro" id="IPR013083">
    <property type="entry name" value="Znf_RING/FYVE/PHD"/>
</dbReference>
<evidence type="ECO:0000256" key="1">
    <source>
        <dbReference type="ARBA" id="ARBA00004123"/>
    </source>
</evidence>
<feature type="compositionally biased region" description="Pro residues" evidence="6">
    <location>
        <begin position="162"/>
        <end position="179"/>
    </location>
</feature>
<evidence type="ECO:0000256" key="3">
    <source>
        <dbReference type="ARBA" id="ARBA00022771"/>
    </source>
</evidence>
<feature type="compositionally biased region" description="Polar residues" evidence="6">
    <location>
        <begin position="473"/>
        <end position="500"/>
    </location>
</feature>
<keyword evidence="2" id="KW-0479">Metal-binding</keyword>
<feature type="region of interest" description="Disordered" evidence="6">
    <location>
        <begin position="1148"/>
        <end position="1273"/>
    </location>
</feature>
<feature type="compositionally biased region" description="Acidic residues" evidence="6">
    <location>
        <begin position="1229"/>
        <end position="1251"/>
    </location>
</feature>
<evidence type="ECO:0000256" key="5">
    <source>
        <dbReference type="ARBA" id="ARBA00023242"/>
    </source>
</evidence>
<feature type="compositionally biased region" description="Polar residues" evidence="6">
    <location>
        <begin position="381"/>
        <end position="395"/>
    </location>
</feature>
<feature type="compositionally biased region" description="Polar residues" evidence="6">
    <location>
        <begin position="945"/>
        <end position="964"/>
    </location>
</feature>
<keyword evidence="8" id="KW-1185">Reference proteome</keyword>
<feature type="region of interest" description="Disordered" evidence="6">
    <location>
        <begin position="114"/>
        <end position="134"/>
    </location>
</feature>
<feature type="region of interest" description="Disordered" evidence="6">
    <location>
        <begin position="853"/>
        <end position="883"/>
    </location>
</feature>
<organism evidence="8 9">
    <name type="scientific">Coffea arabica</name>
    <name type="common">Arabian coffee</name>
    <dbReference type="NCBI Taxonomy" id="13443"/>
    <lineage>
        <taxon>Eukaryota</taxon>
        <taxon>Viridiplantae</taxon>
        <taxon>Streptophyta</taxon>
        <taxon>Embryophyta</taxon>
        <taxon>Tracheophyta</taxon>
        <taxon>Spermatophyta</taxon>
        <taxon>Magnoliopsida</taxon>
        <taxon>eudicotyledons</taxon>
        <taxon>Gunneridae</taxon>
        <taxon>Pentapetalae</taxon>
        <taxon>asterids</taxon>
        <taxon>lamiids</taxon>
        <taxon>Gentianales</taxon>
        <taxon>Rubiaceae</taxon>
        <taxon>Ixoroideae</taxon>
        <taxon>Gardenieae complex</taxon>
        <taxon>Bertiereae - Coffeeae clade</taxon>
        <taxon>Coffeeae</taxon>
        <taxon>Coffea</taxon>
    </lineage>
</organism>
<feature type="compositionally biased region" description="Polar residues" evidence="6">
    <location>
        <begin position="1030"/>
        <end position="1041"/>
    </location>
</feature>
<feature type="compositionally biased region" description="Basic and acidic residues" evidence="6">
    <location>
        <begin position="347"/>
        <end position="357"/>
    </location>
</feature>
<evidence type="ECO:0000313" key="8">
    <source>
        <dbReference type="Proteomes" id="UP001652660"/>
    </source>
</evidence>
<feature type="region of interest" description="Disordered" evidence="6">
    <location>
        <begin position="443"/>
        <end position="504"/>
    </location>
</feature>
<feature type="compositionally biased region" description="Basic and acidic residues" evidence="6">
    <location>
        <begin position="977"/>
        <end position="1009"/>
    </location>
</feature>
<dbReference type="PANTHER" id="PTHR14571">
    <property type="entry name" value="HISTONE-LYSINE N-METHYLTRANSFERASE SET-26-RELATED"/>
    <property type="match status" value="1"/>
</dbReference>
<feature type="region of interest" description="Disordered" evidence="6">
    <location>
        <begin position="346"/>
        <end position="423"/>
    </location>
</feature>
<dbReference type="InterPro" id="IPR056065">
    <property type="entry name" value="DUF7648"/>
</dbReference>
<dbReference type="GeneID" id="113722414"/>